<gene>
    <name evidence="1" type="ORF">H1R20_g12112</name>
</gene>
<comment type="caution">
    <text evidence="1">The sequence shown here is derived from an EMBL/GenBank/DDBJ whole genome shotgun (WGS) entry which is preliminary data.</text>
</comment>
<accession>A0A9W8MC25</accession>
<organism evidence="1 2">
    <name type="scientific">Candolleomyces eurysporus</name>
    <dbReference type="NCBI Taxonomy" id="2828524"/>
    <lineage>
        <taxon>Eukaryota</taxon>
        <taxon>Fungi</taxon>
        <taxon>Dikarya</taxon>
        <taxon>Basidiomycota</taxon>
        <taxon>Agaricomycotina</taxon>
        <taxon>Agaricomycetes</taxon>
        <taxon>Agaricomycetidae</taxon>
        <taxon>Agaricales</taxon>
        <taxon>Agaricineae</taxon>
        <taxon>Psathyrellaceae</taxon>
        <taxon>Candolleomyces</taxon>
    </lineage>
</organism>
<dbReference type="Proteomes" id="UP001140091">
    <property type="component" value="Unassembled WGS sequence"/>
</dbReference>
<feature type="non-terminal residue" evidence="1">
    <location>
        <position position="208"/>
    </location>
</feature>
<evidence type="ECO:0000313" key="2">
    <source>
        <dbReference type="Proteomes" id="UP001140091"/>
    </source>
</evidence>
<protein>
    <submittedName>
        <fullName evidence="1">Uncharacterized protein</fullName>
    </submittedName>
</protein>
<dbReference type="AlphaFoldDB" id="A0A9W8MC25"/>
<name>A0A9W8MC25_9AGAR</name>
<reference evidence="1" key="1">
    <citation type="submission" date="2022-06" db="EMBL/GenBank/DDBJ databases">
        <title>Genome Sequence of Candolleomyces eurysporus.</title>
        <authorList>
            <person name="Buettner E."/>
        </authorList>
    </citation>
    <scope>NUCLEOTIDE SEQUENCE</scope>
    <source>
        <strain evidence="1">VTCC 930004</strain>
    </source>
</reference>
<dbReference type="EMBL" id="JANBPK010001198">
    <property type="protein sequence ID" value="KAJ2924981.1"/>
    <property type="molecule type" value="Genomic_DNA"/>
</dbReference>
<keyword evidence="2" id="KW-1185">Reference proteome</keyword>
<evidence type="ECO:0000313" key="1">
    <source>
        <dbReference type="EMBL" id="KAJ2924981.1"/>
    </source>
</evidence>
<proteinExistence type="predicted"/>
<sequence>MEDCHSLKELILVIVALNTKCKTDKSSLFVGKCAEFCIYLIQYLEENPSQSNAVNAVDDFLMAIKKIDSFSGSDEVSLTNTEERIDQTITKIKASHPSLRCFKGGPHRGLPGTVMTVLEIGIPVIGILKEAVETVGMMPFMKPVLAAVLAMSQAARQTQSNFNEMLSLSSTAGEFVLRIVEHCSVFQELPPNLDNAIKKLERYVCLEI</sequence>